<feature type="compositionally biased region" description="Gly residues" evidence="1">
    <location>
        <begin position="1"/>
        <end position="12"/>
    </location>
</feature>
<reference evidence="2" key="1">
    <citation type="submission" date="2015-07" db="EMBL/GenBank/DDBJ databases">
        <title>MeaNS - Measles Nucleotide Surveillance Program.</title>
        <authorList>
            <person name="Tran T."/>
            <person name="Druce J."/>
        </authorList>
    </citation>
    <scope>NUCLEOTIDE SEQUENCE</scope>
    <source>
        <strain evidence="2">UCB-OBI-ISO-001</strain>
        <tissue evidence="2">Gonad</tissue>
    </source>
</reference>
<feature type="region of interest" description="Disordered" evidence="1">
    <location>
        <begin position="1"/>
        <end position="59"/>
    </location>
</feature>
<protein>
    <submittedName>
        <fullName evidence="2">Uncharacterized protein</fullName>
    </submittedName>
</protein>
<feature type="compositionally biased region" description="Low complexity" evidence="1">
    <location>
        <begin position="13"/>
        <end position="25"/>
    </location>
</feature>
<gene>
    <name evidence="2" type="ORF">OCBIM_22014588mg</name>
</gene>
<feature type="compositionally biased region" description="Basic and acidic residues" evidence="1">
    <location>
        <begin position="47"/>
        <end position="59"/>
    </location>
</feature>
<sequence>TREGGSSGGDGYYDGSDANGVGVNDNVDDGDYSDDSVVDGDDDDHDDRDVHGGDDDVEN</sequence>
<proteinExistence type="predicted"/>
<dbReference type="EMBL" id="KQ428995">
    <property type="protein sequence ID" value="KOF65697.1"/>
    <property type="molecule type" value="Genomic_DNA"/>
</dbReference>
<organism evidence="2">
    <name type="scientific">Octopus bimaculoides</name>
    <name type="common">California two-spotted octopus</name>
    <dbReference type="NCBI Taxonomy" id="37653"/>
    <lineage>
        <taxon>Eukaryota</taxon>
        <taxon>Metazoa</taxon>
        <taxon>Spiralia</taxon>
        <taxon>Lophotrochozoa</taxon>
        <taxon>Mollusca</taxon>
        <taxon>Cephalopoda</taxon>
        <taxon>Coleoidea</taxon>
        <taxon>Octopodiformes</taxon>
        <taxon>Octopoda</taxon>
        <taxon>Incirrata</taxon>
        <taxon>Octopodidae</taxon>
        <taxon>Octopus</taxon>
    </lineage>
</organism>
<evidence type="ECO:0000256" key="1">
    <source>
        <dbReference type="SAM" id="MobiDB-lite"/>
    </source>
</evidence>
<feature type="non-terminal residue" evidence="2">
    <location>
        <position position="1"/>
    </location>
</feature>
<accession>A0A0L8FM17</accession>
<feature type="compositionally biased region" description="Acidic residues" evidence="1">
    <location>
        <begin position="26"/>
        <end position="46"/>
    </location>
</feature>
<evidence type="ECO:0000313" key="2">
    <source>
        <dbReference type="EMBL" id="KOF65697.1"/>
    </source>
</evidence>
<name>A0A0L8FM17_OCTBM</name>
<dbReference type="AlphaFoldDB" id="A0A0L8FM17"/>